<dbReference type="RefSeq" id="WP_233616659.1">
    <property type="nucleotide sequence ID" value="NZ_RFFG01000105.1"/>
</dbReference>
<accession>A0A3M2LJ42</accession>
<gene>
    <name evidence="2" type="ORF">EBO15_35600</name>
</gene>
<evidence type="ECO:0000313" key="2">
    <source>
        <dbReference type="EMBL" id="RMI37492.1"/>
    </source>
</evidence>
<name>A0A3M2LJ42_9ACTN</name>
<keyword evidence="3" id="KW-1185">Reference proteome</keyword>
<feature type="region of interest" description="Disordered" evidence="1">
    <location>
        <begin position="1"/>
        <end position="32"/>
    </location>
</feature>
<feature type="compositionally biased region" description="Basic and acidic residues" evidence="1">
    <location>
        <begin position="1"/>
        <end position="11"/>
    </location>
</feature>
<organism evidence="2 3">
    <name type="scientific">Actinomadura harenae</name>
    <dbReference type="NCBI Taxonomy" id="2483351"/>
    <lineage>
        <taxon>Bacteria</taxon>
        <taxon>Bacillati</taxon>
        <taxon>Actinomycetota</taxon>
        <taxon>Actinomycetes</taxon>
        <taxon>Streptosporangiales</taxon>
        <taxon>Thermomonosporaceae</taxon>
        <taxon>Actinomadura</taxon>
    </lineage>
</organism>
<comment type="caution">
    <text evidence="2">The sequence shown here is derived from an EMBL/GenBank/DDBJ whole genome shotgun (WGS) entry which is preliminary data.</text>
</comment>
<protein>
    <submittedName>
        <fullName evidence="2">Uncharacterized protein</fullName>
    </submittedName>
</protein>
<sequence>LWERSSGRVRGDVPPISRRHRPGDREPSDLASNFAGAAHDDWLVHDTAREARAELQAWLDQTYTQFSSPLAALLRSKGRDGELVMSWTGGPVPQIGAPPYHVAKVCCLYEVRPGEEANHAGMRFFTLWKGKTRGLPPGEGIKMW</sequence>
<evidence type="ECO:0000256" key="1">
    <source>
        <dbReference type="SAM" id="MobiDB-lite"/>
    </source>
</evidence>
<dbReference type="AlphaFoldDB" id="A0A3M2LJ42"/>
<proteinExistence type="predicted"/>
<dbReference type="Proteomes" id="UP000282674">
    <property type="component" value="Unassembled WGS sequence"/>
</dbReference>
<evidence type="ECO:0000313" key="3">
    <source>
        <dbReference type="Proteomes" id="UP000282674"/>
    </source>
</evidence>
<reference evidence="2 3" key="1">
    <citation type="submission" date="2018-10" db="EMBL/GenBank/DDBJ databases">
        <title>Isolation from soil.</title>
        <authorList>
            <person name="Hu J."/>
        </authorList>
    </citation>
    <scope>NUCLEOTIDE SEQUENCE [LARGE SCALE GENOMIC DNA]</scope>
    <source>
        <strain evidence="2 3">NEAU-Ht49</strain>
    </source>
</reference>
<dbReference type="EMBL" id="RFFG01000105">
    <property type="protein sequence ID" value="RMI37492.1"/>
    <property type="molecule type" value="Genomic_DNA"/>
</dbReference>
<feature type="non-terminal residue" evidence="2">
    <location>
        <position position="1"/>
    </location>
</feature>